<reference evidence="8 9" key="1">
    <citation type="journal article" date="2015" name="Nature">
        <title>rRNA introns, odd ribosomes, and small enigmatic genomes across a large radiation of phyla.</title>
        <authorList>
            <person name="Brown C.T."/>
            <person name="Hug L.A."/>
            <person name="Thomas B.C."/>
            <person name="Sharon I."/>
            <person name="Castelle C.J."/>
            <person name="Singh A."/>
            <person name="Wilkins M.J."/>
            <person name="Williams K.H."/>
            <person name="Banfield J.F."/>
        </authorList>
    </citation>
    <scope>NUCLEOTIDE SEQUENCE [LARGE SCALE GENOMIC DNA]</scope>
</reference>
<dbReference type="Pfam" id="PF04138">
    <property type="entry name" value="GtrA_DPMS_TM"/>
    <property type="match status" value="1"/>
</dbReference>
<evidence type="ECO:0000256" key="3">
    <source>
        <dbReference type="ARBA" id="ARBA00022692"/>
    </source>
</evidence>
<dbReference type="PANTHER" id="PTHR38459">
    <property type="entry name" value="PROPHAGE BACTOPRENOL-LINKED GLUCOSE TRANSLOCASE HOMOLOG"/>
    <property type="match status" value="1"/>
</dbReference>
<dbReference type="GO" id="GO:0000271">
    <property type="term" value="P:polysaccharide biosynthetic process"/>
    <property type="evidence" value="ECO:0007669"/>
    <property type="project" value="InterPro"/>
</dbReference>
<dbReference type="GO" id="GO:0005886">
    <property type="term" value="C:plasma membrane"/>
    <property type="evidence" value="ECO:0007669"/>
    <property type="project" value="TreeGrafter"/>
</dbReference>
<sequence>MKLNLAIPKFIRFAIVGVVNTVIDLSILNILILIFGLSQPFLFPFYKGFSFICAFLNSYFMNKNFTFRSKENKKYTFYIFCFFSFVGFLMNVIFSSLLFFTLISSHIFLNTHIIATFSGIFGTIVGLIINYLSYNNLVFK</sequence>
<feature type="transmembrane region" description="Helical" evidence="6">
    <location>
        <begin position="12"/>
        <end position="35"/>
    </location>
</feature>
<evidence type="ECO:0000256" key="6">
    <source>
        <dbReference type="SAM" id="Phobius"/>
    </source>
</evidence>
<evidence type="ECO:0000256" key="1">
    <source>
        <dbReference type="ARBA" id="ARBA00004141"/>
    </source>
</evidence>
<dbReference type="InterPro" id="IPR007267">
    <property type="entry name" value="GtrA_DPMS_TM"/>
</dbReference>
<proteinExistence type="inferred from homology"/>
<evidence type="ECO:0000256" key="2">
    <source>
        <dbReference type="ARBA" id="ARBA00009399"/>
    </source>
</evidence>
<evidence type="ECO:0000313" key="9">
    <source>
        <dbReference type="Proteomes" id="UP000033831"/>
    </source>
</evidence>
<dbReference type="AlphaFoldDB" id="A0A0G1FJE3"/>
<protein>
    <submittedName>
        <fullName evidence="8">Membrane protein, GtrA superfamily</fullName>
    </submittedName>
</protein>
<dbReference type="Proteomes" id="UP000033831">
    <property type="component" value="Unassembled WGS sequence"/>
</dbReference>
<comment type="subcellular location">
    <subcellularLocation>
        <location evidence="1">Membrane</location>
        <topology evidence="1">Multi-pass membrane protein</topology>
    </subcellularLocation>
</comment>
<feature type="transmembrane region" description="Helical" evidence="6">
    <location>
        <begin position="112"/>
        <end position="132"/>
    </location>
</feature>
<dbReference type="PANTHER" id="PTHR38459:SF1">
    <property type="entry name" value="PROPHAGE BACTOPRENOL-LINKED GLUCOSE TRANSLOCASE HOMOLOG"/>
    <property type="match status" value="1"/>
</dbReference>
<keyword evidence="3 6" id="KW-0812">Transmembrane</keyword>
<feature type="transmembrane region" description="Helical" evidence="6">
    <location>
        <begin position="75"/>
        <end position="100"/>
    </location>
</feature>
<evidence type="ECO:0000256" key="4">
    <source>
        <dbReference type="ARBA" id="ARBA00022989"/>
    </source>
</evidence>
<feature type="domain" description="GtrA/DPMS transmembrane" evidence="7">
    <location>
        <begin position="12"/>
        <end position="139"/>
    </location>
</feature>
<dbReference type="EMBL" id="LCGX01000045">
    <property type="protein sequence ID" value="KKT22093.1"/>
    <property type="molecule type" value="Genomic_DNA"/>
</dbReference>
<evidence type="ECO:0000313" key="8">
    <source>
        <dbReference type="EMBL" id="KKT22093.1"/>
    </source>
</evidence>
<comment type="similarity">
    <text evidence="2">Belongs to the GtrA family.</text>
</comment>
<gene>
    <name evidence="8" type="ORF">UW07_C0045G0003</name>
</gene>
<name>A0A0G1FJE3_9BACT</name>
<dbReference type="InterPro" id="IPR051401">
    <property type="entry name" value="GtrA_CellWall_Glycosyl"/>
</dbReference>
<feature type="transmembrane region" description="Helical" evidence="6">
    <location>
        <begin position="41"/>
        <end position="60"/>
    </location>
</feature>
<keyword evidence="4 6" id="KW-1133">Transmembrane helix</keyword>
<evidence type="ECO:0000256" key="5">
    <source>
        <dbReference type="ARBA" id="ARBA00023136"/>
    </source>
</evidence>
<accession>A0A0G1FJE3</accession>
<keyword evidence="5 6" id="KW-0472">Membrane</keyword>
<evidence type="ECO:0000259" key="7">
    <source>
        <dbReference type="Pfam" id="PF04138"/>
    </source>
</evidence>
<organism evidence="8 9">
    <name type="scientific">Candidatus Nomurabacteria bacterium GW2011_GWF2_43_8</name>
    <dbReference type="NCBI Taxonomy" id="1618779"/>
    <lineage>
        <taxon>Bacteria</taxon>
        <taxon>Candidatus Nomuraibacteriota</taxon>
    </lineage>
</organism>
<comment type="caution">
    <text evidence="8">The sequence shown here is derived from an EMBL/GenBank/DDBJ whole genome shotgun (WGS) entry which is preliminary data.</text>
</comment>